<keyword evidence="16" id="KW-1185">Reference proteome</keyword>
<dbReference type="InterPro" id="IPR018113">
    <property type="entry name" value="PTrfase_EIIB_Cys"/>
</dbReference>
<dbReference type="InterPro" id="IPR050429">
    <property type="entry name" value="PTS_Glucose_EIICBA"/>
</dbReference>
<dbReference type="Gene3D" id="3.30.1360.60">
    <property type="entry name" value="Glucose permease domain IIB"/>
    <property type="match status" value="1"/>
</dbReference>
<dbReference type="GO" id="GO:0019866">
    <property type="term" value="C:organelle inner membrane"/>
    <property type="evidence" value="ECO:0007669"/>
    <property type="project" value="InterPro"/>
</dbReference>
<keyword evidence="6" id="KW-0598">Phosphotransferase system</keyword>
<keyword evidence="10 12" id="KW-0472">Membrane</keyword>
<dbReference type="InterPro" id="IPR003352">
    <property type="entry name" value="PTS_EIIC"/>
</dbReference>
<evidence type="ECO:0000256" key="5">
    <source>
        <dbReference type="ARBA" id="ARBA00022679"/>
    </source>
</evidence>
<evidence type="ECO:0000256" key="12">
    <source>
        <dbReference type="SAM" id="Phobius"/>
    </source>
</evidence>
<feature type="transmembrane region" description="Helical" evidence="12">
    <location>
        <begin position="16"/>
        <end position="35"/>
    </location>
</feature>
<keyword evidence="5" id="KW-0808">Transferase</keyword>
<dbReference type="GO" id="GO:0015764">
    <property type="term" value="P:N-acetylglucosamine transport"/>
    <property type="evidence" value="ECO:0007669"/>
    <property type="project" value="TreeGrafter"/>
</dbReference>
<keyword evidence="4 15" id="KW-0762">Sugar transport</keyword>
<dbReference type="InterPro" id="IPR036878">
    <property type="entry name" value="Glu_permease_IIB"/>
</dbReference>
<name>A0A5D8QEV2_9THEO</name>
<feature type="transmembrane region" description="Helical" evidence="12">
    <location>
        <begin position="228"/>
        <end position="249"/>
    </location>
</feature>
<dbReference type="GO" id="GO:0005886">
    <property type="term" value="C:plasma membrane"/>
    <property type="evidence" value="ECO:0007669"/>
    <property type="project" value="UniProtKB-SubCell"/>
</dbReference>
<dbReference type="InterPro" id="IPR010974">
    <property type="entry name" value="PTS_IIBC_nag"/>
</dbReference>
<keyword evidence="2" id="KW-0813">Transport</keyword>
<dbReference type="GO" id="GO:0015572">
    <property type="term" value="F:N-acetylglucosamine transmembrane transporter activity"/>
    <property type="evidence" value="ECO:0007669"/>
    <property type="project" value="InterPro"/>
</dbReference>
<proteinExistence type="predicted"/>
<dbReference type="FunFam" id="3.30.1360.60:FF:000001">
    <property type="entry name" value="PTS system glucose-specific IIBC component PtsG"/>
    <property type="match status" value="1"/>
</dbReference>
<dbReference type="Proteomes" id="UP000322976">
    <property type="component" value="Unassembled WGS sequence"/>
</dbReference>
<keyword evidence="9 12" id="KW-1133">Transmembrane helix</keyword>
<evidence type="ECO:0000256" key="2">
    <source>
        <dbReference type="ARBA" id="ARBA00022448"/>
    </source>
</evidence>
<reference evidence="15 16" key="1">
    <citation type="submission" date="2019-08" db="EMBL/GenBank/DDBJ databases">
        <title>Calorimonas adulescens gen. nov., sp. nov., an anaerobic thermophilic bacterium from Sakhalin hot spring.</title>
        <authorList>
            <person name="Khomyakova M.A."/>
            <person name="Merkel A.Y."/>
            <person name="Novikov A."/>
            <person name="Bonch-Osmolovskaya E.A."/>
            <person name="Slobodkin A.I."/>
        </authorList>
    </citation>
    <scope>NUCLEOTIDE SEQUENCE [LARGE SCALE GENOMIC DNA]</scope>
    <source>
        <strain evidence="15 16">A05MB</strain>
    </source>
</reference>
<dbReference type="Pfam" id="PF02378">
    <property type="entry name" value="PTS_EIIC"/>
    <property type="match status" value="1"/>
</dbReference>
<comment type="subcellular location">
    <subcellularLocation>
        <location evidence="1">Cell membrane</location>
        <topology evidence="1">Multi-pass membrane protein</topology>
    </subcellularLocation>
</comment>
<dbReference type="InterPro" id="IPR001996">
    <property type="entry name" value="PTS_IIB_1"/>
</dbReference>
<dbReference type="PANTHER" id="PTHR30009">
    <property type="entry name" value="CYTOCHROME C-TYPE SYNTHESIS PROTEIN AND PTS TRANSMEMBRANE COMPONENT"/>
    <property type="match status" value="1"/>
</dbReference>
<protein>
    <submittedName>
        <fullName evidence="15">PTS sugar transporter</fullName>
    </submittedName>
</protein>
<feature type="domain" description="PTS EIIB type-1" evidence="13">
    <location>
        <begin position="399"/>
        <end position="475"/>
    </location>
</feature>
<dbReference type="PANTHER" id="PTHR30009:SF4">
    <property type="entry name" value="PTS SYSTEM N-ACETYLGLUCOSAMINE-SPECIFIC EIICBA COMPONENT"/>
    <property type="match status" value="1"/>
</dbReference>
<dbReference type="PROSITE" id="PS51103">
    <property type="entry name" value="PTS_EIIC_TYPE_1"/>
    <property type="match status" value="1"/>
</dbReference>
<feature type="active site" description="Phosphocysteine intermediate; for EIIB activity" evidence="11">
    <location>
        <position position="421"/>
    </location>
</feature>
<evidence type="ECO:0000256" key="8">
    <source>
        <dbReference type="ARBA" id="ARBA00022777"/>
    </source>
</evidence>
<feature type="transmembrane region" description="Helical" evidence="12">
    <location>
        <begin position="96"/>
        <end position="114"/>
    </location>
</feature>
<evidence type="ECO:0000256" key="4">
    <source>
        <dbReference type="ARBA" id="ARBA00022597"/>
    </source>
</evidence>
<dbReference type="SUPFAM" id="SSF55604">
    <property type="entry name" value="Glucose permease domain IIB"/>
    <property type="match status" value="1"/>
</dbReference>
<evidence type="ECO:0000259" key="14">
    <source>
        <dbReference type="PROSITE" id="PS51103"/>
    </source>
</evidence>
<comment type="caution">
    <text evidence="15">The sequence shown here is derived from an EMBL/GenBank/DDBJ whole genome shotgun (WGS) entry which is preliminary data.</text>
</comment>
<feature type="transmembrane region" description="Helical" evidence="12">
    <location>
        <begin position="261"/>
        <end position="278"/>
    </location>
</feature>
<dbReference type="InterPro" id="IPR013013">
    <property type="entry name" value="PTS_EIIC_1"/>
</dbReference>
<evidence type="ECO:0000256" key="7">
    <source>
        <dbReference type="ARBA" id="ARBA00022692"/>
    </source>
</evidence>
<keyword evidence="7 12" id="KW-0812">Transmembrane</keyword>
<evidence type="ECO:0000256" key="1">
    <source>
        <dbReference type="ARBA" id="ARBA00004651"/>
    </source>
</evidence>
<keyword evidence="8" id="KW-0418">Kinase</keyword>
<evidence type="ECO:0000256" key="6">
    <source>
        <dbReference type="ARBA" id="ARBA00022683"/>
    </source>
</evidence>
<feature type="transmembrane region" description="Helical" evidence="12">
    <location>
        <begin position="284"/>
        <end position="309"/>
    </location>
</feature>
<dbReference type="PROSITE" id="PS01035">
    <property type="entry name" value="PTS_EIIB_TYPE_1_CYS"/>
    <property type="match status" value="1"/>
</dbReference>
<feature type="transmembrane region" description="Helical" evidence="12">
    <location>
        <begin position="316"/>
        <end position="333"/>
    </location>
</feature>
<evidence type="ECO:0000256" key="3">
    <source>
        <dbReference type="ARBA" id="ARBA00022475"/>
    </source>
</evidence>
<evidence type="ECO:0000259" key="13">
    <source>
        <dbReference type="PROSITE" id="PS51098"/>
    </source>
</evidence>
<keyword evidence="3" id="KW-1003">Cell membrane</keyword>
<dbReference type="GO" id="GO:0008982">
    <property type="term" value="F:protein-N(PI)-phosphohistidine-sugar phosphotransferase activity"/>
    <property type="evidence" value="ECO:0007669"/>
    <property type="project" value="InterPro"/>
</dbReference>
<dbReference type="AlphaFoldDB" id="A0A5D8QEV2"/>
<dbReference type="NCBIfam" id="TIGR01998">
    <property type="entry name" value="PTS-II-BC-nag"/>
    <property type="match status" value="1"/>
</dbReference>
<feature type="transmembrane region" description="Helical" evidence="12">
    <location>
        <begin position="167"/>
        <end position="187"/>
    </location>
</feature>
<evidence type="ECO:0000256" key="11">
    <source>
        <dbReference type="PROSITE-ProRule" id="PRU00421"/>
    </source>
</evidence>
<evidence type="ECO:0000313" key="16">
    <source>
        <dbReference type="Proteomes" id="UP000322976"/>
    </source>
</evidence>
<gene>
    <name evidence="15" type="ORF">FWJ32_03065</name>
</gene>
<dbReference type="GO" id="GO:0016301">
    <property type="term" value="F:kinase activity"/>
    <property type="evidence" value="ECO:0007669"/>
    <property type="project" value="UniProtKB-KW"/>
</dbReference>
<feature type="transmembrane region" description="Helical" evidence="12">
    <location>
        <begin position="55"/>
        <end position="84"/>
    </location>
</feature>
<evidence type="ECO:0000256" key="10">
    <source>
        <dbReference type="ARBA" id="ARBA00023136"/>
    </source>
</evidence>
<dbReference type="NCBIfam" id="TIGR00826">
    <property type="entry name" value="EIIB_glc"/>
    <property type="match status" value="1"/>
</dbReference>
<dbReference type="GO" id="GO:0009401">
    <property type="term" value="P:phosphoenolpyruvate-dependent sugar phosphotransferase system"/>
    <property type="evidence" value="ECO:0007669"/>
    <property type="project" value="UniProtKB-KW"/>
</dbReference>
<feature type="transmembrane region" description="Helical" evidence="12">
    <location>
        <begin position="339"/>
        <end position="358"/>
    </location>
</feature>
<dbReference type="PROSITE" id="PS51098">
    <property type="entry name" value="PTS_EIIB_TYPE_1"/>
    <property type="match status" value="1"/>
</dbReference>
<dbReference type="CDD" id="cd00212">
    <property type="entry name" value="PTS_IIB_glc"/>
    <property type="match status" value="1"/>
</dbReference>
<evidence type="ECO:0000256" key="9">
    <source>
        <dbReference type="ARBA" id="ARBA00022989"/>
    </source>
</evidence>
<dbReference type="EMBL" id="VTPS01000003">
    <property type="protein sequence ID" value="TZE82947.1"/>
    <property type="molecule type" value="Genomic_DNA"/>
</dbReference>
<dbReference type="GO" id="GO:0090563">
    <property type="term" value="F:protein-phosphocysteine-sugar phosphotransferase activity"/>
    <property type="evidence" value="ECO:0007669"/>
    <property type="project" value="TreeGrafter"/>
</dbReference>
<feature type="transmembrane region" description="Helical" evidence="12">
    <location>
        <begin position="134"/>
        <end position="155"/>
    </location>
</feature>
<feature type="domain" description="PTS EIIC type-1" evidence="14">
    <location>
        <begin position="4"/>
        <end position="370"/>
    </location>
</feature>
<evidence type="ECO:0000313" key="15">
    <source>
        <dbReference type="EMBL" id="TZE82947.1"/>
    </source>
</evidence>
<accession>A0A5D8QEV2</accession>
<organism evidence="15 16">
    <name type="scientific">Calorimonas adulescens</name>
    <dbReference type="NCBI Taxonomy" id="2606906"/>
    <lineage>
        <taxon>Bacteria</taxon>
        <taxon>Bacillati</taxon>
        <taxon>Bacillota</taxon>
        <taxon>Clostridia</taxon>
        <taxon>Thermoanaerobacterales</taxon>
        <taxon>Thermoanaerobacteraceae</taxon>
        <taxon>Calorimonas</taxon>
    </lineage>
</organism>
<dbReference type="Pfam" id="PF00367">
    <property type="entry name" value="PTS_EIIB"/>
    <property type="match status" value="1"/>
</dbReference>
<dbReference type="RefSeq" id="WP_149544504.1">
    <property type="nucleotide sequence ID" value="NZ_VTPS01000003.1"/>
</dbReference>
<sequence length="475" mass="51054">MNSKGFLGELQKIGKALMIPIAVLPAAALLLRLGAPDVFNILVVTNAGGAIFDNLALLFAIGISIGIAGNDGVAGLAGAVGYLVLTRVTSIMNKDINMGVLAGIIMGLVAGYLYNRYHDIRLPDWLGFFGGKRFVPIITAVTALILGILFGFIWPPVQAGINGLGQWIIGAGVFGVFIYGILNRLLIPLGLHHVINSLVWFVFGTFTNTAGKVVTGDLNRFFAGDPTAGIFMTGFFPIFMFGLPAACFAMIRAARPENRKAISGFMIGAALTAFLTGITEPIEFSFLFVAPVLYVVHAVLTGISLAVTYALGIRSGFGFSAGLIDYVLSYGIASKPLLLLLIGVVYFFIYYFVFYWFITKFNLPTPGRLATDGEFVNPAAEIMGNAPVQSKSETHEDIKRMAEGYLRELGGKDNIVSLEACVTRIRLGVKDDSIISDDRLRKIGATAVVHMGKNSLQVVVGTKADLIVQEMQKMM</sequence>